<evidence type="ECO:0008006" key="3">
    <source>
        <dbReference type="Google" id="ProtNLM"/>
    </source>
</evidence>
<dbReference type="AlphaFoldDB" id="A0A8C3J022"/>
<dbReference type="OMA" id="CWATPLL"/>
<dbReference type="Ensembl" id="ENSCPBT00000048473.1">
    <property type="protein sequence ID" value="ENSCPBP00000041347.1"/>
    <property type="gene ID" value="ENSCPBG00000028367.1"/>
</dbReference>
<name>A0A8C3J022_CHRPI</name>
<dbReference type="GeneTree" id="ENSGT00950000185223"/>
<evidence type="ECO:0000313" key="1">
    <source>
        <dbReference type="Ensembl" id="ENSCPBP00000041347.1"/>
    </source>
</evidence>
<accession>A0A8C3J022</accession>
<reference evidence="1" key="1">
    <citation type="submission" date="2025-08" db="UniProtKB">
        <authorList>
            <consortium name="Ensembl"/>
        </authorList>
    </citation>
    <scope>IDENTIFICATION</scope>
</reference>
<keyword evidence="2" id="KW-1185">Reference proteome</keyword>
<organism evidence="1 2">
    <name type="scientific">Chrysemys picta bellii</name>
    <name type="common">Western painted turtle</name>
    <name type="synonym">Emys bellii</name>
    <dbReference type="NCBI Taxonomy" id="8478"/>
    <lineage>
        <taxon>Eukaryota</taxon>
        <taxon>Metazoa</taxon>
        <taxon>Chordata</taxon>
        <taxon>Craniata</taxon>
        <taxon>Vertebrata</taxon>
        <taxon>Euteleostomi</taxon>
        <taxon>Archelosauria</taxon>
        <taxon>Testudinata</taxon>
        <taxon>Testudines</taxon>
        <taxon>Cryptodira</taxon>
        <taxon>Durocryptodira</taxon>
        <taxon>Testudinoidea</taxon>
        <taxon>Emydidae</taxon>
        <taxon>Chrysemys</taxon>
    </lineage>
</organism>
<dbReference type="Proteomes" id="UP000694380">
    <property type="component" value="Unplaced"/>
</dbReference>
<proteinExistence type="predicted"/>
<sequence>MPPWLELVGAIQNLQAQLSALQVQNVALQTHLALMAAQALVPQEPKVPLPDNFSGNCGQFPTDQDQVGLIISLLTEEALAWASPLLEQSSPFLGQLEQFTRAMSVIFSDPHQTTEPMLQMLQRGH</sequence>
<reference evidence="1" key="2">
    <citation type="submission" date="2025-09" db="UniProtKB">
        <authorList>
            <consortium name="Ensembl"/>
        </authorList>
    </citation>
    <scope>IDENTIFICATION</scope>
</reference>
<evidence type="ECO:0000313" key="2">
    <source>
        <dbReference type="Proteomes" id="UP000694380"/>
    </source>
</evidence>
<protein>
    <recommendedName>
        <fullName evidence="3">DUF4939 domain-containing protein</fullName>
    </recommendedName>
</protein>